<dbReference type="Proteomes" id="UP000245466">
    <property type="component" value="Unassembled WGS sequence"/>
</dbReference>
<reference evidence="2 3" key="1">
    <citation type="submission" date="2018-04" db="EMBL/GenBank/DDBJ databases">
        <title>Genomic Encyclopedia of Type Strains, Phase IV (KMG-IV): sequencing the most valuable type-strain genomes for metagenomic binning, comparative biology and taxonomic classification.</title>
        <authorList>
            <person name="Goeker M."/>
        </authorList>
    </citation>
    <scope>NUCLEOTIDE SEQUENCE [LARGE SCALE GENOMIC DNA]</scope>
    <source>
        <strain evidence="2 3">DSM 100231</strain>
    </source>
</reference>
<feature type="transmembrane region" description="Helical" evidence="1">
    <location>
        <begin position="53"/>
        <end position="71"/>
    </location>
</feature>
<feature type="transmembrane region" description="Helical" evidence="1">
    <location>
        <begin position="91"/>
        <end position="111"/>
    </location>
</feature>
<keyword evidence="1" id="KW-0812">Transmembrane</keyword>
<dbReference type="OrthoDB" id="193443at2"/>
<keyword evidence="3" id="KW-1185">Reference proteome</keyword>
<accession>A0A2U1AVI8</accession>
<sequence>MKADLTILAYSIYLPIGVFVTYWVGKSLYKNGRLYLQQIFQQNEQLIDPINKVLLTGYYLLNVGYVFVLMVQQLPIYTYEQLIEVLSSRVGIILVSLGGIHFFNLAVLYLISRKNQTIN</sequence>
<organism evidence="2 3">
    <name type="scientific">Pontibacter virosus</name>
    <dbReference type="NCBI Taxonomy" id="1765052"/>
    <lineage>
        <taxon>Bacteria</taxon>
        <taxon>Pseudomonadati</taxon>
        <taxon>Bacteroidota</taxon>
        <taxon>Cytophagia</taxon>
        <taxon>Cytophagales</taxon>
        <taxon>Hymenobacteraceae</taxon>
        <taxon>Pontibacter</taxon>
    </lineage>
</organism>
<evidence type="ECO:0000313" key="2">
    <source>
        <dbReference type="EMBL" id="PVY40455.1"/>
    </source>
</evidence>
<evidence type="ECO:0000256" key="1">
    <source>
        <dbReference type="SAM" id="Phobius"/>
    </source>
</evidence>
<gene>
    <name evidence="2" type="ORF">C8E01_10786</name>
</gene>
<comment type="caution">
    <text evidence="2">The sequence shown here is derived from an EMBL/GenBank/DDBJ whole genome shotgun (WGS) entry which is preliminary data.</text>
</comment>
<dbReference type="AlphaFoldDB" id="A0A2U1AVI8"/>
<keyword evidence="1" id="KW-0472">Membrane</keyword>
<feature type="transmembrane region" description="Helical" evidence="1">
    <location>
        <begin position="6"/>
        <end position="25"/>
    </location>
</feature>
<proteinExistence type="predicted"/>
<keyword evidence="1" id="KW-1133">Transmembrane helix</keyword>
<protein>
    <submittedName>
        <fullName evidence="2">Uncharacterized protein</fullName>
    </submittedName>
</protein>
<name>A0A2U1AVI8_9BACT</name>
<dbReference type="EMBL" id="QEKI01000007">
    <property type="protein sequence ID" value="PVY40455.1"/>
    <property type="molecule type" value="Genomic_DNA"/>
</dbReference>
<dbReference type="RefSeq" id="WP_116543766.1">
    <property type="nucleotide sequence ID" value="NZ_QEKI01000007.1"/>
</dbReference>
<evidence type="ECO:0000313" key="3">
    <source>
        <dbReference type="Proteomes" id="UP000245466"/>
    </source>
</evidence>